<evidence type="ECO:0000313" key="8">
    <source>
        <dbReference type="EMBL" id="KTB45832.1"/>
    </source>
</evidence>
<organism evidence="8 9">
    <name type="scientific">Moniliophthora roreri</name>
    <name type="common">Frosty pod rot fungus</name>
    <name type="synonym">Monilia roreri</name>
    <dbReference type="NCBI Taxonomy" id="221103"/>
    <lineage>
        <taxon>Eukaryota</taxon>
        <taxon>Fungi</taxon>
        <taxon>Dikarya</taxon>
        <taxon>Basidiomycota</taxon>
        <taxon>Agaricomycotina</taxon>
        <taxon>Agaricomycetes</taxon>
        <taxon>Agaricomycetidae</taxon>
        <taxon>Agaricales</taxon>
        <taxon>Marasmiineae</taxon>
        <taxon>Marasmiaceae</taxon>
        <taxon>Moniliophthora</taxon>
    </lineage>
</organism>
<evidence type="ECO:0000256" key="3">
    <source>
        <dbReference type="ARBA" id="ARBA00022630"/>
    </source>
</evidence>
<evidence type="ECO:0000313" key="9">
    <source>
        <dbReference type="Proteomes" id="UP000054988"/>
    </source>
</evidence>
<keyword evidence="4" id="KW-0732">Signal</keyword>
<dbReference type="InterPro" id="IPR036188">
    <property type="entry name" value="FAD/NAD-bd_sf"/>
</dbReference>
<protein>
    <submittedName>
        <fullName evidence="8">Uncharacterized protein</fullName>
    </submittedName>
</protein>
<comment type="similarity">
    <text evidence="2">Belongs to the GMC oxidoreductase family.</text>
</comment>
<gene>
    <name evidence="8" type="ORF">WG66_1581</name>
</gene>
<proteinExistence type="inferred from homology"/>
<keyword evidence="6" id="KW-0560">Oxidoreductase</keyword>
<evidence type="ECO:0000256" key="1">
    <source>
        <dbReference type="ARBA" id="ARBA00001974"/>
    </source>
</evidence>
<dbReference type="Gene3D" id="3.50.50.60">
    <property type="entry name" value="FAD/NAD(P)-binding domain"/>
    <property type="match status" value="2"/>
</dbReference>
<accession>A0A0W0GB99</accession>
<dbReference type="GO" id="GO:0050660">
    <property type="term" value="F:flavin adenine dinucleotide binding"/>
    <property type="evidence" value="ECO:0007669"/>
    <property type="project" value="InterPro"/>
</dbReference>
<evidence type="ECO:0000256" key="4">
    <source>
        <dbReference type="ARBA" id="ARBA00022729"/>
    </source>
</evidence>
<keyword evidence="5" id="KW-0274">FAD</keyword>
<dbReference type="PANTHER" id="PTHR11552">
    <property type="entry name" value="GLUCOSE-METHANOL-CHOLINE GMC OXIDOREDUCTASE"/>
    <property type="match status" value="1"/>
</dbReference>
<dbReference type="AlphaFoldDB" id="A0A0W0GB99"/>
<keyword evidence="7" id="KW-0325">Glycoprotein</keyword>
<name>A0A0W0GB99_MONRR</name>
<dbReference type="Proteomes" id="UP000054988">
    <property type="component" value="Unassembled WGS sequence"/>
</dbReference>
<evidence type="ECO:0000256" key="5">
    <source>
        <dbReference type="ARBA" id="ARBA00022827"/>
    </source>
</evidence>
<reference evidence="8 9" key="1">
    <citation type="submission" date="2015-12" db="EMBL/GenBank/DDBJ databases">
        <title>Draft genome sequence of Moniliophthora roreri, the causal agent of frosty pod rot of cacao.</title>
        <authorList>
            <person name="Aime M.C."/>
            <person name="Diaz-Valderrama J.R."/>
            <person name="Kijpornyongpan T."/>
            <person name="Phillips-Mora W."/>
        </authorList>
    </citation>
    <scope>NUCLEOTIDE SEQUENCE [LARGE SCALE GENOMIC DNA]</scope>
    <source>
        <strain evidence="8 9">MCA 2952</strain>
    </source>
</reference>
<dbReference type="EMBL" id="LATX01000594">
    <property type="protein sequence ID" value="KTB45832.1"/>
    <property type="molecule type" value="Genomic_DNA"/>
</dbReference>
<comment type="cofactor">
    <cofactor evidence="1">
        <name>FAD</name>
        <dbReference type="ChEBI" id="CHEBI:57692"/>
    </cofactor>
</comment>
<dbReference type="PANTHER" id="PTHR11552:SF201">
    <property type="entry name" value="GLUCOSE-METHANOL-CHOLINE OXIDOREDUCTASE N-TERMINAL DOMAIN-CONTAINING PROTEIN"/>
    <property type="match status" value="1"/>
</dbReference>
<dbReference type="InterPro" id="IPR012132">
    <property type="entry name" value="GMC_OxRdtase"/>
</dbReference>
<dbReference type="GO" id="GO:0016491">
    <property type="term" value="F:oxidoreductase activity"/>
    <property type="evidence" value="ECO:0007669"/>
    <property type="project" value="UniProtKB-KW"/>
</dbReference>
<dbReference type="SUPFAM" id="SSF51905">
    <property type="entry name" value="FAD/NAD(P)-binding domain"/>
    <property type="match status" value="1"/>
</dbReference>
<keyword evidence="3" id="KW-0285">Flavoprotein</keyword>
<dbReference type="Gene3D" id="3.30.560.10">
    <property type="entry name" value="Glucose Oxidase, domain 3"/>
    <property type="match status" value="2"/>
</dbReference>
<evidence type="ECO:0000256" key="6">
    <source>
        <dbReference type="ARBA" id="ARBA00023002"/>
    </source>
</evidence>
<evidence type="ECO:0000256" key="7">
    <source>
        <dbReference type="ARBA" id="ARBA00023180"/>
    </source>
</evidence>
<comment type="caution">
    <text evidence="8">The sequence shown here is derived from an EMBL/GenBank/DDBJ whole genome shotgun (WGS) entry which is preliminary data.</text>
</comment>
<sequence length="327" mass="35226">MQHSKSKNAHRSPTDSFTKISFDYIVGRGGMTGLVVVARLSEDPDVVVGVFEAGPQHEEVNPLIDVSATMGDPTYDWMTMTTPQEQANNRLVSISRGKGLGETSAVGLGGIGAQRLIADEFHIYKYEQAGTLSINPWTAVGYMPARHFGTSEQIAAWHEQLQNLANLIPPTVPENVKKGILEQVDVAAALPTSHHVSFPGKRPFFSVHRSPPDVGSRYFLIASDLDKLVGAFKAAFLSGLHPVGSASMLPREDSGVFDHNLLVYGTGQSESAGSVHSTFIDFNTPSDGRAADLIKSIDSAMTVPESAHRPTLSLPSVALVNNFWGDF</sequence>
<evidence type="ECO:0000256" key="2">
    <source>
        <dbReference type="ARBA" id="ARBA00010790"/>
    </source>
</evidence>